<dbReference type="InterPro" id="IPR039812">
    <property type="entry name" value="Vesicle-fus_ATPase"/>
</dbReference>
<evidence type="ECO:0000256" key="8">
    <source>
        <dbReference type="SAM" id="SignalP"/>
    </source>
</evidence>
<name>A0A8B8QBG0_9MYRT</name>
<dbReference type="InterPro" id="IPR003959">
    <property type="entry name" value="ATPase_AAA_core"/>
</dbReference>
<dbReference type="FunFam" id="3.40.50.300:FF:000166">
    <property type="entry name" value="vesicle-fusing ATPase isoform X1"/>
    <property type="match status" value="1"/>
</dbReference>
<comment type="function">
    <text evidence="7">Required for vesicle-mediated transport. Catalyzes the fusion of transport vesicles within the Golgi cisternae. Is also required for transport from the endoplasmic reticulum to the Golgi stack. Seems to function as a fusion protein required for the delivery of cargo proteins to all compartments of the Golgi stack independent of vesicle origin.</text>
</comment>
<keyword evidence="2 7" id="KW-0813">Transport</keyword>
<comment type="similarity">
    <text evidence="1 6">Belongs to the AAA ATPase family.</text>
</comment>
<evidence type="ECO:0000313" key="11">
    <source>
        <dbReference type="RefSeq" id="XP_030543557.1"/>
    </source>
</evidence>
<dbReference type="GO" id="GO:0016887">
    <property type="term" value="F:ATP hydrolysis activity"/>
    <property type="evidence" value="ECO:0007669"/>
    <property type="project" value="InterPro"/>
</dbReference>
<keyword evidence="7" id="KW-0963">Cytoplasm</keyword>
<accession>A0A8B8QBG0</accession>
<evidence type="ECO:0000256" key="4">
    <source>
        <dbReference type="ARBA" id="ARBA00022840"/>
    </source>
</evidence>
<dbReference type="Pfam" id="PF00004">
    <property type="entry name" value="AAA"/>
    <property type="match status" value="2"/>
</dbReference>
<dbReference type="EC" id="3.6.4.6" evidence="7"/>
<feature type="signal peptide" evidence="8">
    <location>
        <begin position="1"/>
        <end position="22"/>
    </location>
</feature>
<evidence type="ECO:0000259" key="9">
    <source>
        <dbReference type="SMART" id="SM00382"/>
    </source>
</evidence>
<dbReference type="SMART" id="SM00382">
    <property type="entry name" value="AAA"/>
    <property type="match status" value="2"/>
</dbReference>
<keyword evidence="10" id="KW-1185">Reference proteome</keyword>
<feature type="domain" description="AAA+ ATPase" evidence="9">
    <location>
        <begin position="83"/>
        <end position="230"/>
    </location>
</feature>
<comment type="cofactor">
    <cofactor evidence="7">
        <name>Mg(2+)</name>
        <dbReference type="ChEBI" id="CHEBI:18420"/>
    </cofactor>
    <text evidence="7">Binds 1 Mg(2+) ion per subunit.</text>
</comment>
<evidence type="ECO:0000256" key="6">
    <source>
        <dbReference type="RuleBase" id="RU003651"/>
    </source>
</evidence>
<dbReference type="InterPro" id="IPR003960">
    <property type="entry name" value="ATPase_AAA_CS"/>
</dbReference>
<dbReference type="GO" id="GO:0046872">
    <property type="term" value="F:metal ion binding"/>
    <property type="evidence" value="ECO:0007669"/>
    <property type="project" value="UniProtKB-UniRule"/>
</dbReference>
<keyword evidence="7" id="KW-0460">Magnesium</keyword>
<keyword evidence="7" id="KW-0378">Hydrolase</keyword>
<dbReference type="Gene3D" id="3.40.50.300">
    <property type="entry name" value="P-loop containing nucleotide triphosphate hydrolases"/>
    <property type="match status" value="2"/>
</dbReference>
<keyword evidence="7" id="KW-0479">Metal-binding</keyword>
<dbReference type="PROSITE" id="PS00674">
    <property type="entry name" value="AAA"/>
    <property type="match status" value="1"/>
</dbReference>
<keyword evidence="4 6" id="KW-0067">ATP-binding</keyword>
<keyword evidence="5 7" id="KW-0653">Protein transport</keyword>
<dbReference type="OrthoDB" id="9982946at2759"/>
<keyword evidence="3 6" id="KW-0547">Nucleotide-binding</keyword>
<comment type="subcellular location">
    <subcellularLocation>
        <location evidence="7">Cytoplasm</location>
    </subcellularLocation>
</comment>
<dbReference type="Gene3D" id="1.10.8.60">
    <property type="match status" value="1"/>
</dbReference>
<sequence length="579" mass="64241">MRFYWPLYHNVVILLILSRLLCLVIQTINQSEAARSNIFRQKEFNLLSLGIGGLSAEFADIFRRAFASRVFPPHMTSKLGIKHVKGMLLYGPPGTGKTLIARQIGKMLNGKEPKIVNGPELMSKWVGETERGVRDLFADAERDQKTRGDESDLHVIIFDEIDAICKSRGSIKNDAGVNDRIVNQLLTKIDGVEQLNNVLLIGMTNRKDLLDEALLRPGRLEVQVEISLPDESGRLQIFQTHTNKMKENSFLAPDVSLEDLAARTKNYSGAEIEGLVKSAVSYALNRQLSPDDLTKPVDEESIKVTMDDFLSALRDVVPALGASIDDLEKCRRNGMVNCGDRHQDIYESAMLMVEQVKESKGSALVTCLLEGPRGSGKTALAATVGMDSNFPYFKIVSAATMIGLEHERSKCAQVVKVFEDAYKSPLSIIILDDLERLLEYVAIGPRFSNSLLQTLLLLLNQVPPKGRKLLVIGTTSQVNFLDSIGVRDEFSITHHVPRLKTEDAKKVLEQLNVFAEDDVQAAAEALNNMPIKKLYTVIEMAAQGVHGGAAKAIYSGREKIKMAHFYNCLSAHLNNIQIR</sequence>
<evidence type="ECO:0000313" key="10">
    <source>
        <dbReference type="Proteomes" id="UP000827889"/>
    </source>
</evidence>
<organism evidence="10 11">
    <name type="scientific">Rhodamnia argentea</name>
    <dbReference type="NCBI Taxonomy" id="178133"/>
    <lineage>
        <taxon>Eukaryota</taxon>
        <taxon>Viridiplantae</taxon>
        <taxon>Streptophyta</taxon>
        <taxon>Embryophyta</taxon>
        <taxon>Tracheophyta</taxon>
        <taxon>Spermatophyta</taxon>
        <taxon>Magnoliopsida</taxon>
        <taxon>eudicotyledons</taxon>
        <taxon>Gunneridae</taxon>
        <taxon>Pentapetalae</taxon>
        <taxon>rosids</taxon>
        <taxon>malvids</taxon>
        <taxon>Myrtales</taxon>
        <taxon>Myrtaceae</taxon>
        <taxon>Myrtoideae</taxon>
        <taxon>Myrteae</taxon>
        <taxon>Australasian group</taxon>
        <taxon>Rhodamnia</taxon>
    </lineage>
</organism>
<dbReference type="InterPro" id="IPR003593">
    <property type="entry name" value="AAA+_ATPase"/>
</dbReference>
<evidence type="ECO:0000256" key="1">
    <source>
        <dbReference type="ARBA" id="ARBA00006914"/>
    </source>
</evidence>
<dbReference type="InterPro" id="IPR041569">
    <property type="entry name" value="AAA_lid_3"/>
</dbReference>
<dbReference type="InterPro" id="IPR027417">
    <property type="entry name" value="P-loop_NTPase"/>
</dbReference>
<keyword evidence="8" id="KW-0732">Signal</keyword>
<dbReference type="AlphaFoldDB" id="A0A8B8QBG0"/>
<feature type="domain" description="AAA+ ATPase" evidence="9">
    <location>
        <begin position="363"/>
        <end position="500"/>
    </location>
</feature>
<dbReference type="GO" id="GO:0006891">
    <property type="term" value="P:intra-Golgi vesicle-mediated transport"/>
    <property type="evidence" value="ECO:0007669"/>
    <property type="project" value="TreeGrafter"/>
</dbReference>
<dbReference type="FunFam" id="1.10.8.60:FF:000049">
    <property type="entry name" value="Vesicle-fusing ATPase"/>
    <property type="match status" value="1"/>
</dbReference>
<keyword evidence="7" id="KW-0931">ER-Golgi transport</keyword>
<dbReference type="GO" id="GO:0005524">
    <property type="term" value="F:ATP binding"/>
    <property type="evidence" value="ECO:0007669"/>
    <property type="project" value="UniProtKB-UniRule"/>
</dbReference>
<dbReference type="GO" id="GO:0005795">
    <property type="term" value="C:Golgi stack"/>
    <property type="evidence" value="ECO:0007669"/>
    <property type="project" value="TreeGrafter"/>
</dbReference>
<dbReference type="GO" id="GO:0035494">
    <property type="term" value="P:SNARE complex disassembly"/>
    <property type="evidence" value="ECO:0007669"/>
    <property type="project" value="InterPro"/>
</dbReference>
<dbReference type="PANTHER" id="PTHR23078">
    <property type="entry name" value="VESICULAR-FUSION PROTEIN NSF"/>
    <property type="match status" value="1"/>
</dbReference>
<comment type="catalytic activity">
    <reaction evidence="7">
        <text>ATP + H2O = ADP + phosphate + H(+)</text>
        <dbReference type="Rhea" id="RHEA:13065"/>
        <dbReference type="ChEBI" id="CHEBI:15377"/>
        <dbReference type="ChEBI" id="CHEBI:15378"/>
        <dbReference type="ChEBI" id="CHEBI:30616"/>
        <dbReference type="ChEBI" id="CHEBI:43474"/>
        <dbReference type="ChEBI" id="CHEBI:456216"/>
        <dbReference type="EC" id="3.6.4.6"/>
    </reaction>
</comment>
<evidence type="ECO:0000256" key="5">
    <source>
        <dbReference type="ARBA" id="ARBA00022927"/>
    </source>
</evidence>
<evidence type="ECO:0000256" key="2">
    <source>
        <dbReference type="ARBA" id="ARBA00022448"/>
    </source>
</evidence>
<dbReference type="KEGG" id="rarg:115750382"/>
<dbReference type="FunFam" id="3.40.50.300:FF:000187">
    <property type="entry name" value="Vesicular-fusion ATPase SEC18"/>
    <property type="match status" value="1"/>
</dbReference>
<evidence type="ECO:0000256" key="3">
    <source>
        <dbReference type="ARBA" id="ARBA00022741"/>
    </source>
</evidence>
<dbReference type="Proteomes" id="UP000827889">
    <property type="component" value="Chromosome 3"/>
</dbReference>
<dbReference type="SUPFAM" id="SSF52540">
    <property type="entry name" value="P-loop containing nucleoside triphosphate hydrolases"/>
    <property type="match status" value="2"/>
</dbReference>
<gene>
    <name evidence="11" type="primary">LOC115750382</name>
</gene>
<reference evidence="11" key="1">
    <citation type="submission" date="2025-08" db="UniProtKB">
        <authorList>
            <consortium name="RefSeq"/>
        </authorList>
    </citation>
    <scope>IDENTIFICATION</scope>
    <source>
        <tissue evidence="11">Leaf</tissue>
    </source>
</reference>
<dbReference type="GO" id="GO:0043001">
    <property type="term" value="P:Golgi to plasma membrane protein transport"/>
    <property type="evidence" value="ECO:0007669"/>
    <property type="project" value="TreeGrafter"/>
</dbReference>
<feature type="chain" id="PRO_5034325729" description="Vesicle-fusing ATPase" evidence="8">
    <location>
        <begin position="23"/>
        <end position="579"/>
    </location>
</feature>
<dbReference type="GeneID" id="115750382"/>
<dbReference type="Pfam" id="PF17862">
    <property type="entry name" value="AAA_lid_3"/>
    <property type="match status" value="1"/>
</dbReference>
<dbReference type="PANTHER" id="PTHR23078:SF3">
    <property type="entry name" value="VESICLE-FUSING ATPASE"/>
    <property type="match status" value="1"/>
</dbReference>
<dbReference type="RefSeq" id="XP_030543557.1">
    <property type="nucleotide sequence ID" value="XM_030687697.2"/>
</dbReference>
<evidence type="ECO:0000256" key="7">
    <source>
        <dbReference type="RuleBase" id="RU367045"/>
    </source>
</evidence>
<proteinExistence type="inferred from homology"/>
<protein>
    <recommendedName>
        <fullName evidence="7">Vesicle-fusing ATPase</fullName>
        <ecNumber evidence="7">3.6.4.6</ecNumber>
    </recommendedName>
</protein>